<dbReference type="Proteomes" id="UP000222788">
    <property type="component" value="Unassembled WGS sequence"/>
</dbReference>
<gene>
    <name evidence="3" type="ORF">CFIMG_003872RA</name>
</gene>
<dbReference type="OrthoDB" id="45256at2759"/>
<evidence type="ECO:0000256" key="1">
    <source>
        <dbReference type="SAM" id="MobiDB-lite"/>
    </source>
</evidence>
<proteinExistence type="predicted"/>
<name>A0A2C5XHN0_9PEZI</name>
<reference evidence="3 4" key="2">
    <citation type="journal article" date="2013" name="IMA Fungus">
        <title>IMA Genome-F 1: Ceratocystis fimbriata: Draft nuclear genome sequence for the plant pathogen, Ceratocystis fimbriata.</title>
        <authorList>
            <person name="Wilken P.M."/>
            <person name="Steenkamp E.T."/>
            <person name="Wingfield M.J."/>
            <person name="de Beer Z.W."/>
            <person name="Wingfield B.D."/>
        </authorList>
    </citation>
    <scope>NUCLEOTIDE SEQUENCE [LARGE SCALE GENOMIC DNA]</scope>
    <source>
        <strain evidence="3 4">CBS 114723</strain>
    </source>
</reference>
<dbReference type="Pfam" id="PF17184">
    <property type="entry name" value="Rit1_C"/>
    <property type="match status" value="1"/>
</dbReference>
<dbReference type="AlphaFoldDB" id="A0A2C5XHN0"/>
<sequence>MSQADNTQLTPEDTPGHGAPRKAGSAYFKSTDGHTDAWKISTRRLNVHLLRLIEEDDGGRFTDLKTLQMHHRRLYAAREA</sequence>
<feature type="region of interest" description="Disordered" evidence="1">
    <location>
        <begin position="1"/>
        <end position="28"/>
    </location>
</feature>
<dbReference type="GO" id="GO:0043399">
    <property type="term" value="F:tRNA adenosine(64)-2'-O-ribosylphosphate transferase activity"/>
    <property type="evidence" value="ECO:0007669"/>
    <property type="project" value="InterPro"/>
</dbReference>
<dbReference type="PANTHER" id="PTHR31811:SF0">
    <property type="entry name" value="TRNA A64-2'-O-RIBOSYLPHOSPHATE TRANSFERASE"/>
    <property type="match status" value="1"/>
</dbReference>
<evidence type="ECO:0000313" key="3">
    <source>
        <dbReference type="EMBL" id="PHH55965.1"/>
    </source>
</evidence>
<evidence type="ECO:0000313" key="4">
    <source>
        <dbReference type="Proteomes" id="UP000222788"/>
    </source>
</evidence>
<keyword evidence="4" id="KW-1185">Reference proteome</keyword>
<organism evidence="3 4">
    <name type="scientific">Ceratocystis fimbriata CBS 114723</name>
    <dbReference type="NCBI Taxonomy" id="1035309"/>
    <lineage>
        <taxon>Eukaryota</taxon>
        <taxon>Fungi</taxon>
        <taxon>Dikarya</taxon>
        <taxon>Ascomycota</taxon>
        <taxon>Pezizomycotina</taxon>
        <taxon>Sordariomycetes</taxon>
        <taxon>Hypocreomycetidae</taxon>
        <taxon>Microascales</taxon>
        <taxon>Ceratocystidaceae</taxon>
        <taxon>Ceratocystis</taxon>
    </lineage>
</organism>
<dbReference type="GO" id="GO:0019988">
    <property type="term" value="P:charged-tRNA amino acid modification"/>
    <property type="evidence" value="ECO:0007669"/>
    <property type="project" value="InterPro"/>
</dbReference>
<accession>A0A2C5XHN0</accession>
<dbReference type="InterPro" id="IPR007306">
    <property type="entry name" value="Rit1"/>
</dbReference>
<feature type="domain" description="Rit1 N-terminal" evidence="2">
    <location>
        <begin position="21"/>
        <end position="58"/>
    </location>
</feature>
<evidence type="ECO:0000259" key="2">
    <source>
        <dbReference type="Pfam" id="PF17184"/>
    </source>
</evidence>
<dbReference type="EMBL" id="APWK03000005">
    <property type="protein sequence ID" value="PHH55965.1"/>
    <property type="molecule type" value="Genomic_DNA"/>
</dbReference>
<dbReference type="PANTHER" id="PTHR31811">
    <property type="entry name" value="TRNA A64-2'-O-RIBOSYLPHOSPHATE TRANSFERASE"/>
    <property type="match status" value="1"/>
</dbReference>
<protein>
    <recommendedName>
        <fullName evidence="2">Rit1 N-terminal domain-containing protein</fullName>
    </recommendedName>
</protein>
<dbReference type="GO" id="GO:0005737">
    <property type="term" value="C:cytoplasm"/>
    <property type="evidence" value="ECO:0007669"/>
    <property type="project" value="TreeGrafter"/>
</dbReference>
<dbReference type="InterPro" id="IPR033449">
    <property type="entry name" value="Rit1_N"/>
</dbReference>
<comment type="caution">
    <text evidence="3">The sequence shown here is derived from an EMBL/GenBank/DDBJ whole genome shotgun (WGS) entry which is preliminary data.</text>
</comment>
<reference evidence="3 4" key="1">
    <citation type="journal article" date="2013" name="Fungal Biol.">
        <title>Analysis of microsatellite markers in the genome of the plant pathogen Ceratocystis fimbriata.</title>
        <authorList>
            <person name="Simpson M.C."/>
            <person name="Wilken P.M."/>
            <person name="Coetzee M.P."/>
            <person name="Wingfield M.J."/>
            <person name="Wingfield B.D."/>
        </authorList>
    </citation>
    <scope>NUCLEOTIDE SEQUENCE [LARGE SCALE GENOMIC DNA]</scope>
    <source>
        <strain evidence="3 4">CBS 114723</strain>
    </source>
</reference>
<feature type="compositionally biased region" description="Polar residues" evidence="1">
    <location>
        <begin position="1"/>
        <end position="11"/>
    </location>
</feature>